<dbReference type="Proteomes" id="UP000033999">
    <property type="component" value="Unassembled WGS sequence"/>
</dbReference>
<protein>
    <submittedName>
        <fullName evidence="1">Uncharacterized protein</fullName>
    </submittedName>
</protein>
<evidence type="ECO:0000313" key="1">
    <source>
        <dbReference type="EMBL" id="KKU07566.1"/>
    </source>
</evidence>
<dbReference type="AlphaFoldDB" id="A0A0G1MGV0"/>
<name>A0A0G1MGV0_9BACT</name>
<accession>A0A0G1MGV0</accession>
<dbReference type="EMBL" id="LCKX01000009">
    <property type="protein sequence ID" value="KKU07566.1"/>
    <property type="molecule type" value="Genomic_DNA"/>
</dbReference>
<evidence type="ECO:0000313" key="2">
    <source>
        <dbReference type="Proteomes" id="UP000033999"/>
    </source>
</evidence>
<proteinExistence type="predicted"/>
<reference evidence="1 2" key="1">
    <citation type="journal article" date="2015" name="Nature">
        <title>rRNA introns, odd ribosomes, and small enigmatic genomes across a large radiation of phyla.</title>
        <authorList>
            <person name="Brown C.T."/>
            <person name="Hug L.A."/>
            <person name="Thomas B.C."/>
            <person name="Sharon I."/>
            <person name="Castelle C.J."/>
            <person name="Singh A."/>
            <person name="Wilkins M.J."/>
            <person name="Williams K.H."/>
            <person name="Banfield J.F."/>
        </authorList>
    </citation>
    <scope>NUCLEOTIDE SEQUENCE [LARGE SCALE GENOMIC DNA]</scope>
</reference>
<comment type="caution">
    <text evidence="1">The sequence shown here is derived from an EMBL/GenBank/DDBJ whole genome shotgun (WGS) entry which is preliminary data.</text>
</comment>
<sequence>MKSEFKRRTVESALQELESAFQKWQALPETTRGKFNPNWLKKNGFGGLYQWCRRKTSDGQVTNVSLEDLVAKSANEELKASFQREEKEPSYTETSALARLEEGFNKWQALPETTRGKFNTN</sequence>
<organism evidence="1 2">
    <name type="scientific">Candidatus Magasanikbacteria bacterium GW2011_GWA2_45_39</name>
    <dbReference type="NCBI Taxonomy" id="1619041"/>
    <lineage>
        <taxon>Bacteria</taxon>
        <taxon>Candidatus Magasanikiibacteriota</taxon>
    </lineage>
</organism>
<gene>
    <name evidence="1" type="ORF">UX10_C0009G0033</name>
</gene>